<reference evidence="2 3" key="1">
    <citation type="journal article" date="2012" name="J. Bacteriol.">
        <title>Draft genome sequence of Streptomyces globisporus C-1027, which produces an antitumor antibiotic consisting of a nine-membered enediyne with a chromoprotein.</title>
        <authorList>
            <person name="Wang L."/>
            <person name="Wang S."/>
            <person name="He Q."/>
            <person name="Yu T."/>
            <person name="Li Q."/>
            <person name="Hong B."/>
        </authorList>
    </citation>
    <scope>NUCLEOTIDE SEQUENCE [LARGE SCALE GENOMIC DNA]</scope>
    <source>
        <strain evidence="2 3">C-1027</strain>
        <plasmid evidence="2 3">pSGL1</plasmid>
    </source>
</reference>
<dbReference type="Proteomes" id="UP000064183">
    <property type="component" value="Plasmid pSGL1"/>
</dbReference>
<accession>A0A0U3MQJ4</accession>
<dbReference type="SUPFAM" id="SSF47413">
    <property type="entry name" value="lambda repressor-like DNA-binding domains"/>
    <property type="match status" value="1"/>
</dbReference>
<evidence type="ECO:0000259" key="1">
    <source>
        <dbReference type="PROSITE" id="PS50943"/>
    </source>
</evidence>
<evidence type="ECO:0000313" key="2">
    <source>
        <dbReference type="EMBL" id="ALU98543.1"/>
    </source>
</evidence>
<keyword evidence="2" id="KW-0012">Acyltransferase</keyword>
<evidence type="ECO:0000313" key="3">
    <source>
        <dbReference type="Proteomes" id="UP000064183"/>
    </source>
</evidence>
<keyword evidence="2" id="KW-0808">Transferase</keyword>
<dbReference type="InterPro" id="IPR001387">
    <property type="entry name" value="Cro/C1-type_HTH"/>
</dbReference>
<dbReference type="CDD" id="cd00093">
    <property type="entry name" value="HTH_XRE"/>
    <property type="match status" value="1"/>
</dbReference>
<dbReference type="GO" id="GO:0016746">
    <property type="term" value="F:acyltransferase activity"/>
    <property type="evidence" value="ECO:0007669"/>
    <property type="project" value="UniProtKB-KW"/>
</dbReference>
<protein>
    <submittedName>
        <fullName evidence="2">Acyltransferase</fullName>
    </submittedName>
</protein>
<dbReference type="GeneID" id="27787536"/>
<dbReference type="Gene3D" id="1.10.260.40">
    <property type="entry name" value="lambda repressor-like DNA-binding domains"/>
    <property type="match status" value="1"/>
</dbReference>
<dbReference type="EMBL" id="CP013740">
    <property type="protein sequence ID" value="ALU98543.1"/>
    <property type="molecule type" value="Genomic_DNA"/>
</dbReference>
<organism evidence="2 3">
    <name type="scientific">Streptomyces globisporus C-1027</name>
    <dbReference type="NCBI Taxonomy" id="1172567"/>
    <lineage>
        <taxon>Bacteria</taxon>
        <taxon>Bacillati</taxon>
        <taxon>Actinomycetota</taxon>
        <taxon>Actinomycetes</taxon>
        <taxon>Kitasatosporales</taxon>
        <taxon>Streptomycetaceae</taxon>
        <taxon>Streptomyces</taxon>
    </lineage>
</organism>
<geneLocation type="plasmid" evidence="2 3">
    <name>pSGL1</name>
</geneLocation>
<dbReference type="KEGG" id="sgb:WQO_34380"/>
<dbReference type="InterPro" id="IPR010982">
    <property type="entry name" value="Lambda_DNA-bd_dom_sf"/>
</dbReference>
<dbReference type="RefSeq" id="WP_058954247.1">
    <property type="nucleotide sequence ID" value="NZ_CP013740.1"/>
</dbReference>
<gene>
    <name evidence="2" type="ORF">WQO_34380</name>
</gene>
<name>A0A0U3MQJ4_STRGL</name>
<feature type="domain" description="HTH cro/C1-type" evidence="1">
    <location>
        <begin position="17"/>
        <end position="71"/>
    </location>
</feature>
<keyword evidence="2" id="KW-0614">Plasmid</keyword>
<dbReference type="GO" id="GO:0003677">
    <property type="term" value="F:DNA binding"/>
    <property type="evidence" value="ECO:0007669"/>
    <property type="project" value="InterPro"/>
</dbReference>
<sequence length="96" mass="10352">MSEHEGETLEATLNETIKLLMTRTGRRQVDVAEVVGITRGSLSQRLLGNSGWRVNDLPPVADYFGLTVGELLSGYAAIATAKRLPPKADADGQSRL</sequence>
<dbReference type="AlphaFoldDB" id="A0A0U3MQJ4"/>
<proteinExistence type="predicted"/>
<dbReference type="PROSITE" id="PS50943">
    <property type="entry name" value="HTH_CROC1"/>
    <property type="match status" value="1"/>
</dbReference>